<dbReference type="Pfam" id="PF00651">
    <property type="entry name" value="BTB"/>
    <property type="match status" value="1"/>
</dbReference>
<dbReference type="PANTHER" id="PTHR46388">
    <property type="entry name" value="NHL REPEAT-CONTAINING PROTEIN 2"/>
    <property type="match status" value="1"/>
</dbReference>
<accession>A0A7S1G8B3</accession>
<dbReference type="SUPFAM" id="SSF54695">
    <property type="entry name" value="POZ domain"/>
    <property type="match status" value="1"/>
</dbReference>
<dbReference type="InterPro" id="IPR011042">
    <property type="entry name" value="6-blade_b-propeller_TolB-like"/>
</dbReference>
<evidence type="ECO:0000259" key="2">
    <source>
        <dbReference type="PROSITE" id="PS50097"/>
    </source>
</evidence>
<dbReference type="Gene3D" id="3.30.710.10">
    <property type="entry name" value="Potassium Channel Kv1.1, Chain A"/>
    <property type="match status" value="1"/>
</dbReference>
<dbReference type="SMART" id="SM00225">
    <property type="entry name" value="BTB"/>
    <property type="match status" value="1"/>
</dbReference>
<dbReference type="InterPro" id="IPR011333">
    <property type="entry name" value="SKP1/BTB/POZ_sf"/>
</dbReference>
<dbReference type="Gene3D" id="2.120.10.30">
    <property type="entry name" value="TolB, C-terminal domain"/>
    <property type="match status" value="3"/>
</dbReference>
<proteinExistence type="predicted"/>
<protein>
    <recommendedName>
        <fullName evidence="2">BTB domain-containing protein</fullName>
    </recommendedName>
</protein>
<reference evidence="3" key="1">
    <citation type="submission" date="2021-01" db="EMBL/GenBank/DDBJ databases">
        <authorList>
            <person name="Corre E."/>
            <person name="Pelletier E."/>
            <person name="Niang G."/>
            <person name="Scheremetjew M."/>
            <person name="Finn R."/>
            <person name="Kale V."/>
            <person name="Holt S."/>
            <person name="Cochrane G."/>
            <person name="Meng A."/>
            <person name="Brown T."/>
            <person name="Cohen L."/>
        </authorList>
    </citation>
    <scope>NUCLEOTIDE SEQUENCE</scope>
    <source>
        <strain evidence="3">Ms1</strain>
    </source>
</reference>
<feature type="domain" description="BTB" evidence="2">
    <location>
        <begin position="481"/>
        <end position="563"/>
    </location>
</feature>
<organism evidence="3">
    <name type="scientific">Bicosoecida sp. CB-2014</name>
    <dbReference type="NCBI Taxonomy" id="1486930"/>
    <lineage>
        <taxon>Eukaryota</taxon>
        <taxon>Sar</taxon>
        <taxon>Stramenopiles</taxon>
        <taxon>Bigyra</taxon>
        <taxon>Opalozoa</taxon>
        <taxon>Bicosoecida</taxon>
    </lineage>
</organism>
<name>A0A7S1G8B3_9STRA</name>
<dbReference type="SUPFAM" id="SSF101898">
    <property type="entry name" value="NHL repeat"/>
    <property type="match status" value="1"/>
</dbReference>
<evidence type="ECO:0000256" key="1">
    <source>
        <dbReference type="SAM" id="MobiDB-lite"/>
    </source>
</evidence>
<feature type="compositionally biased region" description="Low complexity" evidence="1">
    <location>
        <begin position="311"/>
        <end position="323"/>
    </location>
</feature>
<evidence type="ECO:0000313" key="3">
    <source>
        <dbReference type="EMBL" id="CAD8917263.1"/>
    </source>
</evidence>
<dbReference type="InterPro" id="IPR000210">
    <property type="entry name" value="BTB/POZ_dom"/>
</dbReference>
<dbReference type="CDD" id="cd14733">
    <property type="entry name" value="BACK"/>
    <property type="match status" value="1"/>
</dbReference>
<dbReference type="PROSITE" id="PS50097">
    <property type="entry name" value="BTB"/>
    <property type="match status" value="1"/>
</dbReference>
<gene>
    <name evidence="3" type="ORF">BSP0115_LOCUS10524</name>
</gene>
<dbReference type="AlphaFoldDB" id="A0A7S1G8B3"/>
<dbReference type="CDD" id="cd18186">
    <property type="entry name" value="BTB_POZ_ZBTB_KLHL-like"/>
    <property type="match status" value="1"/>
</dbReference>
<feature type="region of interest" description="Disordered" evidence="1">
    <location>
        <begin position="311"/>
        <end position="333"/>
    </location>
</feature>
<dbReference type="EMBL" id="HBFS01015708">
    <property type="protein sequence ID" value="CAD8917263.1"/>
    <property type="molecule type" value="Transcribed_RNA"/>
</dbReference>
<sequence>MAAAPAGAAAAAGEAAGGAGAKPGATFEEAVVTMLAGGAAGSIDGAGAAASFKDVTDMVSDPVTHKLYVVETGMHSIREMDTLHACSVTRMAGTGSAGITDDGTIGTAAALHTPIGIALDAPSDRLLVTEQAGHRIAAVNLTTRAVTRICGSRAGQAGCVPADGAVVGVGDEVRLNQPTGICVYDGYAYVCDSANHVIVRTKLKREGDLAHDPDEGATSLVAGVPGNANSRGGLTGTDEPPLVGHPRFICVDSSGVFYITTGNHVIFKMERVDGRRADHADDAGSARVGACDDEDDGFVVVLPSDVDGAAGPAAGGAAAAAGADEPLPGEPVPAAPERPQWRLTIIAGQHGVAGHANHAVGVLATFNQPQAPSVSPDGRELFVACAGSHEVRRVALRGTYAVSVLAGRAGSAGYDEGAGTVATLNTPTGTSLDVNSGRLFVGLRGAHRVCAITVRCAERVLVPPSSFRANLLRLLEDGTDADVTLRLHGGGTIKAHRLILAAQCPQLSAMLAGRGGAEMAEARSGVIDLSHDDDARAGVAAYDPRAVTSIVRWCYTDVLELAVDTVVPLIRLADAWDLPRVRGLCDRWMRRHVAPDNAFVLFAASRLYGCDGLAIAARDFICINSKAVRTVGGLRLSVVPFHPDPASLLEEIFEHMPTARL</sequence>
<dbReference type="PANTHER" id="PTHR46388:SF2">
    <property type="entry name" value="NHL REPEAT-CONTAINING PROTEIN 2"/>
    <property type="match status" value="1"/>
</dbReference>